<feature type="region of interest" description="Disordered" evidence="7">
    <location>
        <begin position="1"/>
        <end position="36"/>
    </location>
</feature>
<gene>
    <name evidence="9" type="ORF">Tco_0877848</name>
</gene>
<feature type="region of interest" description="Disordered" evidence="7">
    <location>
        <begin position="432"/>
        <end position="451"/>
    </location>
</feature>
<dbReference type="PANTHER" id="PTHR37984">
    <property type="entry name" value="PROTEIN CBG26694"/>
    <property type="match status" value="1"/>
</dbReference>
<dbReference type="CDD" id="cd01647">
    <property type="entry name" value="RT_LTR"/>
    <property type="match status" value="1"/>
</dbReference>
<dbReference type="GO" id="GO:0003964">
    <property type="term" value="F:RNA-directed DNA polymerase activity"/>
    <property type="evidence" value="ECO:0007669"/>
    <property type="project" value="UniProtKB-KW"/>
</dbReference>
<dbReference type="InterPro" id="IPR043128">
    <property type="entry name" value="Rev_trsase/Diguanyl_cyclase"/>
</dbReference>
<dbReference type="InterPro" id="IPR001584">
    <property type="entry name" value="Integrase_cat-core"/>
</dbReference>
<dbReference type="InterPro" id="IPR041588">
    <property type="entry name" value="Integrase_H2C2"/>
</dbReference>
<evidence type="ECO:0000259" key="8">
    <source>
        <dbReference type="PROSITE" id="PS50994"/>
    </source>
</evidence>
<dbReference type="CDD" id="cd09274">
    <property type="entry name" value="RNase_HI_RT_Ty3"/>
    <property type="match status" value="1"/>
</dbReference>
<dbReference type="InterPro" id="IPR050951">
    <property type="entry name" value="Retrovirus_Pol_polyprotein"/>
</dbReference>
<organism evidence="9 10">
    <name type="scientific">Tanacetum coccineum</name>
    <dbReference type="NCBI Taxonomy" id="301880"/>
    <lineage>
        <taxon>Eukaryota</taxon>
        <taxon>Viridiplantae</taxon>
        <taxon>Streptophyta</taxon>
        <taxon>Embryophyta</taxon>
        <taxon>Tracheophyta</taxon>
        <taxon>Spermatophyta</taxon>
        <taxon>Magnoliopsida</taxon>
        <taxon>eudicotyledons</taxon>
        <taxon>Gunneridae</taxon>
        <taxon>Pentapetalae</taxon>
        <taxon>asterids</taxon>
        <taxon>campanulids</taxon>
        <taxon>Asterales</taxon>
        <taxon>Asteraceae</taxon>
        <taxon>Asteroideae</taxon>
        <taxon>Anthemideae</taxon>
        <taxon>Anthemidinae</taxon>
        <taxon>Tanacetum</taxon>
    </lineage>
</organism>
<dbReference type="InterPro" id="IPR043502">
    <property type="entry name" value="DNA/RNA_pol_sf"/>
</dbReference>
<evidence type="ECO:0000313" key="9">
    <source>
        <dbReference type="EMBL" id="GJT19142.1"/>
    </source>
</evidence>
<dbReference type="Pfam" id="PF00078">
    <property type="entry name" value="RVT_1"/>
    <property type="match status" value="1"/>
</dbReference>
<dbReference type="InterPro" id="IPR041373">
    <property type="entry name" value="RT_RNaseH"/>
</dbReference>
<evidence type="ECO:0000256" key="6">
    <source>
        <dbReference type="ARBA" id="ARBA00022918"/>
    </source>
</evidence>
<evidence type="ECO:0000256" key="7">
    <source>
        <dbReference type="SAM" id="MobiDB-lite"/>
    </source>
</evidence>
<dbReference type="PANTHER" id="PTHR37984:SF5">
    <property type="entry name" value="PROTEIN NYNRIN-LIKE"/>
    <property type="match status" value="1"/>
</dbReference>
<comment type="caution">
    <text evidence="9">The sequence shown here is derived from an EMBL/GenBank/DDBJ whole genome shotgun (WGS) entry which is preliminary data.</text>
</comment>
<keyword evidence="4" id="KW-0255">Endonuclease</keyword>
<dbReference type="PROSITE" id="PS50994">
    <property type="entry name" value="INTEGRASE"/>
    <property type="match status" value="1"/>
</dbReference>
<dbReference type="InterPro" id="IPR036397">
    <property type="entry name" value="RNaseH_sf"/>
</dbReference>
<dbReference type="Pfam" id="PF17917">
    <property type="entry name" value="RT_RNaseH"/>
    <property type="match status" value="1"/>
</dbReference>
<proteinExistence type="predicted"/>
<dbReference type="SUPFAM" id="SSF56672">
    <property type="entry name" value="DNA/RNA polymerases"/>
    <property type="match status" value="1"/>
</dbReference>
<dbReference type="Gene3D" id="3.30.70.270">
    <property type="match status" value="2"/>
</dbReference>
<evidence type="ECO:0000256" key="2">
    <source>
        <dbReference type="ARBA" id="ARBA00022695"/>
    </source>
</evidence>
<dbReference type="InterPro" id="IPR000477">
    <property type="entry name" value="RT_dom"/>
</dbReference>
<reference evidence="9" key="1">
    <citation type="journal article" date="2022" name="Int. J. Mol. Sci.">
        <title>Draft Genome of Tanacetum Coccineum: Genomic Comparison of Closely Related Tanacetum-Family Plants.</title>
        <authorList>
            <person name="Yamashiro T."/>
            <person name="Shiraishi A."/>
            <person name="Nakayama K."/>
            <person name="Satake H."/>
        </authorList>
    </citation>
    <scope>NUCLEOTIDE SEQUENCE</scope>
</reference>
<evidence type="ECO:0000256" key="4">
    <source>
        <dbReference type="ARBA" id="ARBA00022759"/>
    </source>
</evidence>
<dbReference type="Gene3D" id="1.10.340.70">
    <property type="match status" value="1"/>
</dbReference>
<dbReference type="EMBL" id="BQNB010013694">
    <property type="protein sequence ID" value="GJT19142.1"/>
    <property type="molecule type" value="Genomic_DNA"/>
</dbReference>
<feature type="compositionally biased region" description="Basic residues" evidence="7">
    <location>
        <begin position="1"/>
        <end position="13"/>
    </location>
</feature>
<reference evidence="9" key="2">
    <citation type="submission" date="2022-01" db="EMBL/GenBank/DDBJ databases">
        <authorList>
            <person name="Yamashiro T."/>
            <person name="Shiraishi A."/>
            <person name="Satake H."/>
            <person name="Nakayama K."/>
        </authorList>
    </citation>
    <scope>NUCLEOTIDE SEQUENCE</scope>
</reference>
<dbReference type="SUPFAM" id="SSF53098">
    <property type="entry name" value="Ribonuclease H-like"/>
    <property type="match status" value="1"/>
</dbReference>
<dbReference type="Pfam" id="PF03732">
    <property type="entry name" value="Retrotrans_gag"/>
    <property type="match status" value="1"/>
</dbReference>
<evidence type="ECO:0000256" key="1">
    <source>
        <dbReference type="ARBA" id="ARBA00022679"/>
    </source>
</evidence>
<dbReference type="InterPro" id="IPR012337">
    <property type="entry name" value="RNaseH-like_sf"/>
</dbReference>
<keyword evidence="3" id="KW-0540">Nuclease</keyword>
<protein>
    <submittedName>
        <fullName evidence="9">Reverse transcriptase domain-containing protein</fullName>
    </submittedName>
</protein>
<dbReference type="Proteomes" id="UP001151760">
    <property type="component" value="Unassembled WGS sequence"/>
</dbReference>
<keyword evidence="6 9" id="KW-0695">RNA-directed DNA polymerase</keyword>
<feature type="domain" description="Integrase catalytic" evidence="8">
    <location>
        <begin position="1250"/>
        <end position="1416"/>
    </location>
</feature>
<evidence type="ECO:0000313" key="10">
    <source>
        <dbReference type="Proteomes" id="UP001151760"/>
    </source>
</evidence>
<dbReference type="Gene3D" id="3.30.420.10">
    <property type="entry name" value="Ribonuclease H-like superfamily/Ribonuclease H"/>
    <property type="match status" value="1"/>
</dbReference>
<dbReference type="Pfam" id="PF00665">
    <property type="entry name" value="rve"/>
    <property type="match status" value="1"/>
</dbReference>
<dbReference type="InterPro" id="IPR005162">
    <property type="entry name" value="Retrotrans_gag_dom"/>
</dbReference>
<sequence>MRTRSQARNRRQQQVRQTSVESPNLEKPNNNPPIVTMADNRTMAQLLEAPTEGYEDAIVVPEITANNFEIKHGLLNLVQNKQFFGHDKEDPHAHIRYFNKITSTMKFPNVPSTSVKLMLFPFSLEGAARIWLEKEPPQSILTWDDLVSKFINKFFPPSKTTNLRNEITRFQQKFDETFYEAWDRFNDLLRGCPHHGFSELHQLDTFYNSLNSNDQDSLNSAAGGNFLDKMPRECLKIIESKSKVRQSRSKAIVSKVSTSSSTPAVSSDVAELKDMVRALIVDKKNQTPAPAPVKAVEQICVTCGGGHSYQNCLATDGNIYRDNSQEYVLQAAAVNYNQRNASYRPQMINQPPTFQAPPYQAPAPVPPAPGVSKSDFDNYVKANDADQMANITDLITKFVNSNTASTSGSGSLPSNTIANPKGDVKAITTRSGVSYNGPQISSPPKEMENEPEVTKDTVQPSTENIQPPVVQTNDQIGEPVVASKTKPTLPYPSRANKEKLREKDDLLASKFMEIFWNLHFELSFADALLHMPKFAPMFRKLLNDKDKIIELTKTPVNENCSAVILKKFPEKLRPRICSKKSVLEISESGNPTSTPDLMIDSRSPSFTPFGGSDFLIEEIDAFLEHDDSIPPGVNGIYDSEGDTVYLEELLSVINSDPNLPPSPVCEINVPDKIKSSCEDPPDLELKDLPSHLEYTFLEGDGKLLTKKLSTSSDAGLIYPSQTVPGKPGSLWSLRRGGITVVKNEENELIPTRLVTGWRVCIDYQKLNDATRKDHFLLPFMDQMLERLAGNEYYCFLDGFSSYFQIPIDPLDQEKTTFTCPYGTFAYRRMPFGLCNAPGTFQRYMVAIFHDMIEKTMEVFMDDFSVFGDSFSSCLSHLDKMLQRCEDTNLVLNWEKCHFMVKEGIVLGHKISKSGIEVDKAKVDVIAKLPHPTTVKGIRSFLGHAGFYRRFIQDFSKIARPMTHLLEKETPFIFSKECIEAFETLKMKLTQALILVAPDWDLPFEIMCDASDFAVGAVLGQRKTKHFQPIHYASKTMTEAQAHYTTTEKELLAVVYAFEKFRPYLLLYKSIVYMDHSDLKYLLAKQDAKPRLLWWILLLQEFDVVIRDKKGAENLAADHFSRLENPYQSELEKKEITKTFPLETLGMVTFRGMTSQQKRKFFKDVKHYFWDDPFLFKICADQVIRRCVHGKEALDILEACHNGPTGGHHGANLTAKKVFDAGFFWPTIYKDAHELVKNCDSCQRQGKISQRDEMPQNSIQVCEIFDIWGIDFMGPFPSSRGNKYILVAVDYLSKWVEAKALPTNDARVVCKFLKSLFARFGAPRAIISDRGTHFCNDQFAKVMLKYGVTHRLSTAYHPQTSGQVEVSNRGLKRILERTIGENRASWSDKLDDALWAFRTAYKTPIGCTPYKLVLRMLVILPIELEHQSLLGLDACKL</sequence>
<keyword evidence="5" id="KW-0378">Hydrolase</keyword>
<evidence type="ECO:0000256" key="3">
    <source>
        <dbReference type="ARBA" id="ARBA00022722"/>
    </source>
</evidence>
<keyword evidence="1" id="KW-0808">Transferase</keyword>
<name>A0ABQ5BZ86_9ASTR</name>
<accession>A0ABQ5BZ86</accession>
<keyword evidence="2" id="KW-0548">Nucleotidyltransferase</keyword>
<dbReference type="Gene3D" id="3.10.10.10">
    <property type="entry name" value="HIV Type 1 Reverse Transcriptase, subunit A, domain 1"/>
    <property type="match status" value="1"/>
</dbReference>
<keyword evidence="10" id="KW-1185">Reference proteome</keyword>
<evidence type="ECO:0000256" key="5">
    <source>
        <dbReference type="ARBA" id="ARBA00022801"/>
    </source>
</evidence>
<dbReference type="Pfam" id="PF17921">
    <property type="entry name" value="Integrase_H2C2"/>
    <property type="match status" value="1"/>
</dbReference>
<feature type="compositionally biased region" description="Polar residues" evidence="7">
    <location>
        <begin position="432"/>
        <end position="442"/>
    </location>
</feature>